<dbReference type="InterPro" id="IPR008250">
    <property type="entry name" value="ATPase_P-typ_transduc_dom_A_sf"/>
</dbReference>
<evidence type="ECO:0000313" key="2">
    <source>
        <dbReference type="Proteomes" id="UP000183287"/>
    </source>
</evidence>
<dbReference type="SUPFAM" id="SSF81653">
    <property type="entry name" value="Calcium ATPase, transduction domain A"/>
    <property type="match status" value="1"/>
</dbReference>
<keyword evidence="2" id="KW-1185">Reference proteome</keyword>
<dbReference type="AlphaFoldDB" id="A0A1I4VYC5"/>
<accession>A0A1I4VYC5</accession>
<protein>
    <submittedName>
        <fullName evidence="1">Ca2+-transporting ATPase</fullName>
    </submittedName>
</protein>
<dbReference type="RefSeq" id="WP_074907081.1">
    <property type="nucleotide sequence ID" value="NZ_FOUB01000093.1"/>
</dbReference>
<evidence type="ECO:0000313" key="1">
    <source>
        <dbReference type="EMBL" id="SFN05959.1"/>
    </source>
</evidence>
<proteinExistence type="predicted"/>
<gene>
    <name evidence="1" type="ORF">SAMN05421863_10932</name>
</gene>
<name>A0A1I4VYC5_9PROT</name>
<organism evidence="1 2">
    <name type="scientific">Nitrosomonas communis</name>
    <dbReference type="NCBI Taxonomy" id="44574"/>
    <lineage>
        <taxon>Bacteria</taxon>
        <taxon>Pseudomonadati</taxon>
        <taxon>Pseudomonadota</taxon>
        <taxon>Betaproteobacteria</taxon>
        <taxon>Nitrosomonadales</taxon>
        <taxon>Nitrosomonadaceae</taxon>
        <taxon>Nitrosomonas</taxon>
    </lineage>
</organism>
<sequence>MIWFLIATGLIYAGLGSYTEAITLLIAVVPLVSMDTFLHRRTQASPESLGQQLAQSARVLRNGMVLNISATDLVSGYLVLLAAGESFPADSLIPFLLHK</sequence>
<dbReference type="Gene3D" id="1.20.1110.10">
    <property type="entry name" value="Calcium-transporting ATPase, transmembrane domain"/>
    <property type="match status" value="1"/>
</dbReference>
<reference evidence="2" key="1">
    <citation type="submission" date="2016-10" db="EMBL/GenBank/DDBJ databases">
        <authorList>
            <person name="Varghese N."/>
            <person name="Submissions S."/>
        </authorList>
    </citation>
    <scope>NUCLEOTIDE SEQUENCE [LARGE SCALE GENOMIC DNA]</scope>
    <source>
        <strain evidence="2">Nm44</strain>
    </source>
</reference>
<dbReference type="Gene3D" id="2.70.150.10">
    <property type="entry name" value="Calcium-transporting ATPase, cytoplasmic transduction domain A"/>
    <property type="match status" value="1"/>
</dbReference>
<dbReference type="Proteomes" id="UP000183287">
    <property type="component" value="Unassembled WGS sequence"/>
</dbReference>
<dbReference type="EMBL" id="FOUB01000093">
    <property type="protein sequence ID" value="SFN05959.1"/>
    <property type="molecule type" value="Genomic_DNA"/>
</dbReference>